<gene>
    <name evidence="2" type="ORF">Pcinc_018246</name>
</gene>
<dbReference type="EMBL" id="JAWQEG010001734">
    <property type="protein sequence ID" value="KAK3877030.1"/>
    <property type="molecule type" value="Genomic_DNA"/>
</dbReference>
<dbReference type="AlphaFoldDB" id="A0AAE1KP10"/>
<keyword evidence="3" id="KW-1185">Reference proteome</keyword>
<accession>A0AAE1KP10</accession>
<evidence type="ECO:0000256" key="1">
    <source>
        <dbReference type="SAM" id="MobiDB-lite"/>
    </source>
</evidence>
<evidence type="ECO:0000313" key="3">
    <source>
        <dbReference type="Proteomes" id="UP001286313"/>
    </source>
</evidence>
<protein>
    <submittedName>
        <fullName evidence="2">Uncharacterized protein</fullName>
    </submittedName>
</protein>
<evidence type="ECO:0000313" key="2">
    <source>
        <dbReference type="EMBL" id="KAK3877030.1"/>
    </source>
</evidence>
<feature type="region of interest" description="Disordered" evidence="1">
    <location>
        <begin position="1"/>
        <end position="27"/>
    </location>
</feature>
<proteinExistence type="predicted"/>
<dbReference type="Proteomes" id="UP001286313">
    <property type="component" value="Unassembled WGS sequence"/>
</dbReference>
<organism evidence="2 3">
    <name type="scientific">Petrolisthes cinctipes</name>
    <name type="common">Flat porcelain crab</name>
    <dbReference type="NCBI Taxonomy" id="88211"/>
    <lineage>
        <taxon>Eukaryota</taxon>
        <taxon>Metazoa</taxon>
        <taxon>Ecdysozoa</taxon>
        <taxon>Arthropoda</taxon>
        <taxon>Crustacea</taxon>
        <taxon>Multicrustacea</taxon>
        <taxon>Malacostraca</taxon>
        <taxon>Eumalacostraca</taxon>
        <taxon>Eucarida</taxon>
        <taxon>Decapoda</taxon>
        <taxon>Pleocyemata</taxon>
        <taxon>Anomura</taxon>
        <taxon>Galatheoidea</taxon>
        <taxon>Porcellanidae</taxon>
        <taxon>Petrolisthes</taxon>
    </lineage>
</organism>
<name>A0AAE1KP10_PETCI</name>
<sequence>MSGGDAVGFTNPTEKEENVHSKPPIPCHGPQYVHPCTGQRVVRSEELLFAGQGSTYTSLAGYSLSVRGCVLAETTSGVQAGRLHLSSDLKNRRLLKSWSPSEHPHAPMLYCSSLTCPGP</sequence>
<comment type="caution">
    <text evidence="2">The sequence shown here is derived from an EMBL/GenBank/DDBJ whole genome shotgun (WGS) entry which is preliminary data.</text>
</comment>
<reference evidence="2" key="1">
    <citation type="submission" date="2023-10" db="EMBL/GenBank/DDBJ databases">
        <title>Genome assemblies of two species of porcelain crab, Petrolisthes cinctipes and Petrolisthes manimaculis (Anomura: Porcellanidae).</title>
        <authorList>
            <person name="Angst P."/>
        </authorList>
    </citation>
    <scope>NUCLEOTIDE SEQUENCE</scope>
    <source>
        <strain evidence="2">PB745_01</strain>
        <tissue evidence="2">Gill</tissue>
    </source>
</reference>